<feature type="domain" description="RRM" evidence="3">
    <location>
        <begin position="5"/>
        <end position="81"/>
    </location>
</feature>
<dbReference type="GO" id="GO:0000463">
    <property type="term" value="P:maturation of LSU-rRNA from tricistronic rRNA transcript (SSU-rRNA, 5.8S rRNA, LSU-rRNA)"/>
    <property type="evidence" value="ECO:0007669"/>
    <property type="project" value="EnsemblFungi"/>
</dbReference>
<gene>
    <name evidence="4" type="ORF">LALA0_S13e01970g</name>
</gene>
<dbReference type="GeneID" id="34688307"/>
<dbReference type="Gene3D" id="3.30.70.330">
    <property type="match status" value="1"/>
</dbReference>
<sequence length="453" mass="52623">MTLIKRVYVGDVIEEHNESLAELRPRFERFGRCLNDGFESHGHFAYISMEFSDENAFLKLKSSLNGVRFKRNVLRIDLAKPSWQELRESQKEEDQQIAAEKEKQLLKQQWEYYKKIENINMSWADRQQVMSGRIRQNPRPKSQLRNATFRIMQDDGHLKVYKCYKNKLWGYERNKQPQDLVARFTQQRHWRDGTGHIVDKLDYSRASSWNRRTLQEPIQSENTDKMSDTEDVAPDKTHDVLEDLLGGYDFDKPLQLQEDEDLSNGEETITHSRSETKKDKTEDIEESKSAISKDDSESEDEFVPSFGGDTAKPEVNDVENLRSLFNPDDAEKSSFKILGEPNEDIDVNKAVPLHVRPTETVTDDAMDESSAIPAQATARGLFFPHFSSPFLHSQSQLAKLKTSSDLGELFANWDTQFWENRAAWTKEMKRRKRDAVRQHRKKNSKSKGNGILV</sequence>
<feature type="compositionally biased region" description="Polar residues" evidence="2">
    <location>
        <begin position="212"/>
        <end position="221"/>
    </location>
</feature>
<dbReference type="EMBL" id="LN736372">
    <property type="protein sequence ID" value="CEP64741.1"/>
    <property type="molecule type" value="Genomic_DNA"/>
</dbReference>
<feature type="compositionally biased region" description="Basic and acidic residues" evidence="2">
    <location>
        <begin position="268"/>
        <end position="295"/>
    </location>
</feature>
<dbReference type="InterPro" id="IPR000504">
    <property type="entry name" value="RRM_dom"/>
</dbReference>
<feature type="region of interest" description="Disordered" evidence="2">
    <location>
        <begin position="429"/>
        <end position="453"/>
    </location>
</feature>
<feature type="region of interest" description="Disordered" evidence="2">
    <location>
        <begin position="212"/>
        <end position="235"/>
    </location>
</feature>
<evidence type="ECO:0000256" key="1">
    <source>
        <dbReference type="PROSITE-ProRule" id="PRU00176"/>
    </source>
</evidence>
<dbReference type="PROSITE" id="PS50102">
    <property type="entry name" value="RRM"/>
    <property type="match status" value="1"/>
</dbReference>
<dbReference type="OrthoDB" id="21643at2759"/>
<dbReference type="RefSeq" id="XP_022630945.1">
    <property type="nucleotide sequence ID" value="XM_022773066.1"/>
</dbReference>
<reference evidence="4 5" key="1">
    <citation type="submission" date="2014-12" db="EMBL/GenBank/DDBJ databases">
        <authorList>
            <person name="Neuveglise Cecile"/>
        </authorList>
    </citation>
    <scope>NUCLEOTIDE SEQUENCE [LARGE SCALE GENOMIC DNA]</scope>
    <source>
        <strain evidence="4 5">CBS 12615</strain>
    </source>
</reference>
<dbReference type="GO" id="GO:0003723">
    <property type="term" value="F:RNA binding"/>
    <property type="evidence" value="ECO:0007669"/>
    <property type="project" value="UniProtKB-UniRule"/>
</dbReference>
<feature type="region of interest" description="Disordered" evidence="2">
    <location>
        <begin position="257"/>
        <end position="315"/>
    </location>
</feature>
<dbReference type="InterPro" id="IPR012677">
    <property type="entry name" value="Nucleotide-bd_a/b_plait_sf"/>
</dbReference>
<feature type="compositionally biased region" description="Basic and acidic residues" evidence="2">
    <location>
        <begin position="222"/>
        <end position="235"/>
    </location>
</feature>
<dbReference type="STRING" id="1245769.A0A0C7NA51"/>
<dbReference type="GO" id="GO:0008428">
    <property type="term" value="F:ribonuclease inhibitor activity"/>
    <property type="evidence" value="ECO:0007669"/>
    <property type="project" value="EnsemblFungi"/>
</dbReference>
<evidence type="ECO:0000259" key="3">
    <source>
        <dbReference type="PROSITE" id="PS50102"/>
    </source>
</evidence>
<feature type="compositionally biased region" description="Basic residues" evidence="2">
    <location>
        <begin position="429"/>
        <end position="445"/>
    </location>
</feature>
<accession>A0A0C7NA51</accession>
<dbReference type="Proteomes" id="UP000054304">
    <property type="component" value="Unassembled WGS sequence"/>
</dbReference>
<proteinExistence type="predicted"/>
<evidence type="ECO:0000313" key="5">
    <source>
        <dbReference type="Proteomes" id="UP000054304"/>
    </source>
</evidence>
<keyword evidence="1" id="KW-0694">RNA-binding</keyword>
<keyword evidence="5" id="KW-1185">Reference proteome</keyword>
<evidence type="ECO:0000313" key="4">
    <source>
        <dbReference type="EMBL" id="CEP64741.1"/>
    </source>
</evidence>
<protein>
    <submittedName>
        <fullName evidence="4">LALA0S13e01970g1_1</fullName>
    </submittedName>
</protein>
<dbReference type="HOGENOM" id="CLU_020873_1_0_1"/>
<dbReference type="GO" id="GO:0005730">
    <property type="term" value="C:nucleolus"/>
    <property type="evidence" value="ECO:0007669"/>
    <property type="project" value="EnsemblFungi"/>
</dbReference>
<dbReference type="AlphaFoldDB" id="A0A0C7NA51"/>
<organism evidence="4 5">
    <name type="scientific">Lachancea lanzarotensis</name>
    <dbReference type="NCBI Taxonomy" id="1245769"/>
    <lineage>
        <taxon>Eukaryota</taxon>
        <taxon>Fungi</taxon>
        <taxon>Dikarya</taxon>
        <taxon>Ascomycota</taxon>
        <taxon>Saccharomycotina</taxon>
        <taxon>Saccharomycetes</taxon>
        <taxon>Saccharomycetales</taxon>
        <taxon>Saccharomycetaceae</taxon>
        <taxon>Lachancea</taxon>
    </lineage>
</organism>
<evidence type="ECO:0000256" key="2">
    <source>
        <dbReference type="SAM" id="MobiDB-lite"/>
    </source>
</evidence>
<name>A0A0C7NA51_9SACH</name>